<dbReference type="EMBL" id="ML987189">
    <property type="protein sequence ID" value="KAF2255606.1"/>
    <property type="molecule type" value="Genomic_DNA"/>
</dbReference>
<dbReference type="Proteomes" id="UP000800094">
    <property type="component" value="Unassembled WGS sequence"/>
</dbReference>
<feature type="compositionally biased region" description="Basic residues" evidence="1">
    <location>
        <begin position="317"/>
        <end position="330"/>
    </location>
</feature>
<reference evidence="2" key="1">
    <citation type="journal article" date="2020" name="Stud. Mycol.">
        <title>101 Dothideomycetes genomes: a test case for predicting lifestyles and emergence of pathogens.</title>
        <authorList>
            <person name="Haridas S."/>
            <person name="Albert R."/>
            <person name="Binder M."/>
            <person name="Bloem J."/>
            <person name="Labutti K."/>
            <person name="Salamov A."/>
            <person name="Andreopoulos B."/>
            <person name="Baker S."/>
            <person name="Barry K."/>
            <person name="Bills G."/>
            <person name="Bluhm B."/>
            <person name="Cannon C."/>
            <person name="Castanera R."/>
            <person name="Culley D."/>
            <person name="Daum C."/>
            <person name="Ezra D."/>
            <person name="Gonzalez J."/>
            <person name="Henrissat B."/>
            <person name="Kuo A."/>
            <person name="Liang C."/>
            <person name="Lipzen A."/>
            <person name="Lutzoni F."/>
            <person name="Magnuson J."/>
            <person name="Mondo S."/>
            <person name="Nolan M."/>
            <person name="Ohm R."/>
            <person name="Pangilinan J."/>
            <person name="Park H.-J."/>
            <person name="Ramirez L."/>
            <person name="Alfaro M."/>
            <person name="Sun H."/>
            <person name="Tritt A."/>
            <person name="Yoshinaga Y."/>
            <person name="Zwiers L.-H."/>
            <person name="Turgeon B."/>
            <person name="Goodwin S."/>
            <person name="Spatafora J."/>
            <person name="Crous P."/>
            <person name="Grigoriev I."/>
        </authorList>
    </citation>
    <scope>NUCLEOTIDE SEQUENCE</scope>
    <source>
        <strain evidence="2">CBS 122368</strain>
    </source>
</reference>
<accession>A0A6A6IZ37</accession>
<evidence type="ECO:0000313" key="3">
    <source>
        <dbReference type="Proteomes" id="UP000800094"/>
    </source>
</evidence>
<evidence type="ECO:0000256" key="1">
    <source>
        <dbReference type="SAM" id="MobiDB-lite"/>
    </source>
</evidence>
<feature type="region of interest" description="Disordered" evidence="1">
    <location>
        <begin position="308"/>
        <end position="339"/>
    </location>
</feature>
<protein>
    <submittedName>
        <fullName evidence="2">Uncharacterized protein</fullName>
    </submittedName>
</protein>
<proteinExistence type="predicted"/>
<feature type="region of interest" description="Disordered" evidence="1">
    <location>
        <begin position="1"/>
        <end position="68"/>
    </location>
</feature>
<organism evidence="2 3">
    <name type="scientific">Trematosphaeria pertusa</name>
    <dbReference type="NCBI Taxonomy" id="390896"/>
    <lineage>
        <taxon>Eukaryota</taxon>
        <taxon>Fungi</taxon>
        <taxon>Dikarya</taxon>
        <taxon>Ascomycota</taxon>
        <taxon>Pezizomycotina</taxon>
        <taxon>Dothideomycetes</taxon>
        <taxon>Pleosporomycetidae</taxon>
        <taxon>Pleosporales</taxon>
        <taxon>Massarineae</taxon>
        <taxon>Trematosphaeriaceae</taxon>
        <taxon>Trematosphaeria</taxon>
    </lineage>
</organism>
<dbReference type="AlphaFoldDB" id="A0A6A6IZ37"/>
<gene>
    <name evidence="2" type="ORF">BU26DRAFT_443781</name>
</gene>
<dbReference type="RefSeq" id="XP_033690610.1">
    <property type="nucleotide sequence ID" value="XM_033824552.1"/>
</dbReference>
<feature type="compositionally biased region" description="Basic residues" evidence="1">
    <location>
        <begin position="1"/>
        <end position="13"/>
    </location>
</feature>
<name>A0A6A6IZ37_9PLEO</name>
<evidence type="ECO:0000313" key="2">
    <source>
        <dbReference type="EMBL" id="KAF2255606.1"/>
    </source>
</evidence>
<feature type="compositionally biased region" description="Low complexity" evidence="1">
    <location>
        <begin position="28"/>
        <end position="39"/>
    </location>
</feature>
<dbReference type="GeneID" id="54577882"/>
<feature type="compositionally biased region" description="Basic and acidic residues" evidence="1">
    <location>
        <begin position="99"/>
        <end position="123"/>
    </location>
</feature>
<sequence>MAAPKSKLKKTKSNKTSTSTHRPASEGLTNSTNSSSNLLELRASRQSHQGFPPSGDSTHAAPSSASESKLETLPVEVLNHILSYLITPRSRLPGLSEGESAHDFPRPEQHRIKGEEDRASSPDTERFAADLFSWTELRHPFNALAATSKRCCELVESYSAHLVKACNRFNLPFPQMDEYGAESVYPDLSGIVYRRLLLQVTPRPCVFCGGVLSAYPHRSVIRLLLTCEDCFYAQALTPDEIQRQYHISDTSFLAANGVRASSNFEWVLRIDVEALVLKLYGTRAFHATHPDLESKPCEICRRRQTDHEGAGTVLRDPKRRRRNLPAHVKRTPGSTRAKQ</sequence>
<feature type="compositionally biased region" description="Polar residues" evidence="1">
    <location>
        <begin position="44"/>
        <end position="67"/>
    </location>
</feature>
<dbReference type="OrthoDB" id="3718497at2759"/>
<keyword evidence="3" id="KW-1185">Reference proteome</keyword>
<feature type="region of interest" description="Disordered" evidence="1">
    <location>
        <begin position="94"/>
        <end position="123"/>
    </location>
</feature>